<dbReference type="InterPro" id="IPR003385">
    <property type="entry name" value="Glyco_hydro_77"/>
</dbReference>
<dbReference type="EMBL" id="JADIMB010000126">
    <property type="protein sequence ID" value="MBO8471825.1"/>
    <property type="molecule type" value="Genomic_DNA"/>
</dbReference>
<dbReference type="InterPro" id="IPR017853">
    <property type="entry name" value="GH"/>
</dbReference>
<protein>
    <recommendedName>
        <fullName evidence="5">4-alpha-glucanotransferase</fullName>
        <ecNumber evidence="4">2.4.1.25</ecNumber>
    </recommendedName>
    <alternativeName>
        <fullName evidence="10">Amylomaltase</fullName>
    </alternativeName>
    <alternativeName>
        <fullName evidence="11">Disproportionating enzyme</fullName>
    </alternativeName>
</protein>
<evidence type="ECO:0000256" key="2">
    <source>
        <dbReference type="ARBA" id="ARBA00004496"/>
    </source>
</evidence>
<evidence type="ECO:0000256" key="11">
    <source>
        <dbReference type="ARBA" id="ARBA00031501"/>
    </source>
</evidence>
<comment type="catalytic activity">
    <reaction evidence="1">
        <text>Transfers a segment of a (1-&gt;4)-alpha-D-glucan to a new position in an acceptor, which may be glucose or a (1-&gt;4)-alpha-D-glucan.</text>
        <dbReference type="EC" id="2.4.1.25"/>
    </reaction>
</comment>
<evidence type="ECO:0000256" key="4">
    <source>
        <dbReference type="ARBA" id="ARBA00012560"/>
    </source>
</evidence>
<keyword evidence="9" id="KW-0119">Carbohydrate metabolism</keyword>
<keyword evidence="6" id="KW-0963">Cytoplasm</keyword>
<dbReference type="AlphaFoldDB" id="A0A9D9IGN7"/>
<accession>A0A9D9IGN7</accession>
<dbReference type="GO" id="GO:0005975">
    <property type="term" value="P:carbohydrate metabolic process"/>
    <property type="evidence" value="ECO:0007669"/>
    <property type="project" value="InterPro"/>
</dbReference>
<evidence type="ECO:0000256" key="1">
    <source>
        <dbReference type="ARBA" id="ARBA00000439"/>
    </source>
</evidence>
<evidence type="ECO:0000313" key="13">
    <source>
        <dbReference type="Proteomes" id="UP000823603"/>
    </source>
</evidence>
<gene>
    <name evidence="12" type="ORF">IAB82_08540</name>
</gene>
<evidence type="ECO:0000256" key="9">
    <source>
        <dbReference type="ARBA" id="ARBA00023277"/>
    </source>
</evidence>
<evidence type="ECO:0000256" key="6">
    <source>
        <dbReference type="ARBA" id="ARBA00022490"/>
    </source>
</evidence>
<comment type="similarity">
    <text evidence="3">Belongs to the disproportionating enzyme family.</text>
</comment>
<keyword evidence="7" id="KW-0328">Glycosyltransferase</keyword>
<dbReference type="PANTHER" id="PTHR32518">
    <property type="match status" value="1"/>
</dbReference>
<keyword evidence="8" id="KW-0808">Transferase</keyword>
<evidence type="ECO:0000256" key="5">
    <source>
        <dbReference type="ARBA" id="ARBA00020295"/>
    </source>
</evidence>
<organism evidence="12 13">
    <name type="scientific">Candidatus Cryptobacteroides faecavium</name>
    <dbReference type="NCBI Taxonomy" id="2840762"/>
    <lineage>
        <taxon>Bacteria</taxon>
        <taxon>Pseudomonadati</taxon>
        <taxon>Bacteroidota</taxon>
        <taxon>Bacteroidia</taxon>
        <taxon>Bacteroidales</taxon>
        <taxon>Candidatus Cryptobacteroides</taxon>
    </lineage>
</organism>
<comment type="caution">
    <text evidence="12">The sequence shown here is derived from an EMBL/GenBank/DDBJ whole genome shotgun (WGS) entry which is preliminary data.</text>
</comment>
<dbReference type="PANTHER" id="PTHR32518:SF3">
    <property type="entry name" value="4-ALPHA-GLUCANOTRANSFERASE"/>
    <property type="match status" value="1"/>
</dbReference>
<dbReference type="Proteomes" id="UP000823603">
    <property type="component" value="Unassembled WGS sequence"/>
</dbReference>
<proteinExistence type="inferred from homology"/>
<evidence type="ECO:0000256" key="3">
    <source>
        <dbReference type="ARBA" id="ARBA00005684"/>
    </source>
</evidence>
<reference evidence="12" key="1">
    <citation type="submission" date="2020-10" db="EMBL/GenBank/DDBJ databases">
        <authorList>
            <person name="Gilroy R."/>
        </authorList>
    </citation>
    <scope>NUCLEOTIDE SEQUENCE</scope>
    <source>
        <strain evidence="12">B2-22910</strain>
    </source>
</reference>
<dbReference type="EC" id="2.4.1.25" evidence="4"/>
<dbReference type="SUPFAM" id="SSF51445">
    <property type="entry name" value="(Trans)glycosidases"/>
    <property type="match status" value="1"/>
</dbReference>
<evidence type="ECO:0000256" key="8">
    <source>
        <dbReference type="ARBA" id="ARBA00022679"/>
    </source>
</evidence>
<evidence type="ECO:0000256" key="10">
    <source>
        <dbReference type="ARBA" id="ARBA00031423"/>
    </source>
</evidence>
<comment type="subcellular location">
    <subcellularLocation>
        <location evidence="2">Cytoplasm</location>
    </subcellularLocation>
</comment>
<evidence type="ECO:0000256" key="7">
    <source>
        <dbReference type="ARBA" id="ARBA00022676"/>
    </source>
</evidence>
<sequence length="684" mass="79120">MQARFTIEYYTRWGESLFLHYGQGKKAAMQYVPDGRWTVLMETEDPSEFSSYYYEVEKYGSFERREWGSHSLESEVEGTQGSPSGTLEVNDRWLMMPRCAGTAVPVFSLRSRSGFGIGEFNDLRLMVDWAVATGQKVIQLLPVNDTTMTGTWTDSYPYSANSIYALHPQFLHLPDAGVPEDEEYVKLKEELNSLPAVDYERVNAEKDRLMRKAFASHWRSVCSTKDYRRFFKASAHWLLPYSAFRILMARYGTADFREWGEFSIYSPEKTDALLKKEKQECSYHCFVQYHLHRQLSLARDYAHSRGVFLKGDLPIGISPTSTDAWVSPELFHLDSQAGAPPDAFAVKGQNWGLPTYNWERMAQDGYAWWKARMKNMEQYFDAFRIDHILGFFRIWEIPAGASSGLLGHFNPALPYTTEYLRSLGFSLPDSGPAVPDSEDVLFVADPRSKGMWHPRIAAQGTGAYNALDQHMKDTYNHLYDDFFYHRHNSFWKESAMKKLPGLLSSTQMQACGEDLGMIPACVPEVMQELFILSLEIQRMPKQSWKAFADVREYPHMSVCSTSTHDMNPLRAWWKEDRSMTEKFYREVLWENGEAPQECEPWICRKVVKMHMDSPSLMAILPLQDWLAMDGELRNPDPDSERINDPSDNPHYWRYRMHLTLEDLLGATQFNALLRKMTEEAGRHC</sequence>
<dbReference type="GO" id="GO:0005737">
    <property type="term" value="C:cytoplasm"/>
    <property type="evidence" value="ECO:0007669"/>
    <property type="project" value="UniProtKB-SubCell"/>
</dbReference>
<dbReference type="GO" id="GO:0004134">
    <property type="term" value="F:4-alpha-glucanotransferase activity"/>
    <property type="evidence" value="ECO:0007669"/>
    <property type="project" value="UniProtKB-EC"/>
</dbReference>
<name>A0A9D9IGN7_9BACT</name>
<evidence type="ECO:0000313" key="12">
    <source>
        <dbReference type="EMBL" id="MBO8471825.1"/>
    </source>
</evidence>
<dbReference type="Pfam" id="PF02446">
    <property type="entry name" value="Glyco_hydro_77"/>
    <property type="match status" value="1"/>
</dbReference>
<reference evidence="12" key="2">
    <citation type="journal article" date="2021" name="PeerJ">
        <title>Extensive microbial diversity within the chicken gut microbiome revealed by metagenomics and culture.</title>
        <authorList>
            <person name="Gilroy R."/>
            <person name="Ravi A."/>
            <person name="Getino M."/>
            <person name="Pursley I."/>
            <person name="Horton D.L."/>
            <person name="Alikhan N.F."/>
            <person name="Baker D."/>
            <person name="Gharbi K."/>
            <person name="Hall N."/>
            <person name="Watson M."/>
            <person name="Adriaenssens E.M."/>
            <person name="Foster-Nyarko E."/>
            <person name="Jarju S."/>
            <person name="Secka A."/>
            <person name="Antonio M."/>
            <person name="Oren A."/>
            <person name="Chaudhuri R.R."/>
            <person name="La Ragione R."/>
            <person name="Hildebrand F."/>
            <person name="Pallen M.J."/>
        </authorList>
    </citation>
    <scope>NUCLEOTIDE SEQUENCE</scope>
    <source>
        <strain evidence="12">B2-22910</strain>
    </source>
</reference>
<dbReference type="Gene3D" id="3.20.20.80">
    <property type="entry name" value="Glycosidases"/>
    <property type="match status" value="1"/>
</dbReference>